<dbReference type="EMBL" id="HBIO01007164">
    <property type="protein sequence ID" value="CAE0460483.1"/>
    <property type="molecule type" value="Transcribed_RNA"/>
</dbReference>
<evidence type="ECO:0000313" key="2">
    <source>
        <dbReference type="EMBL" id="CAE0460483.1"/>
    </source>
</evidence>
<reference evidence="2" key="1">
    <citation type="submission" date="2021-01" db="EMBL/GenBank/DDBJ databases">
        <authorList>
            <person name="Corre E."/>
            <person name="Pelletier E."/>
            <person name="Niang G."/>
            <person name="Scheremetjew M."/>
            <person name="Finn R."/>
            <person name="Kale V."/>
            <person name="Holt S."/>
            <person name="Cochrane G."/>
            <person name="Meng A."/>
            <person name="Brown T."/>
            <person name="Cohen L."/>
        </authorList>
    </citation>
    <scope>NUCLEOTIDE SEQUENCE</scope>
    <source>
        <strain evidence="2">MM31A-1</strain>
    </source>
</reference>
<keyword evidence="1" id="KW-1133">Transmembrane helix</keyword>
<feature type="transmembrane region" description="Helical" evidence="1">
    <location>
        <begin position="198"/>
        <end position="216"/>
    </location>
</feature>
<feature type="transmembrane region" description="Helical" evidence="1">
    <location>
        <begin position="135"/>
        <end position="156"/>
    </location>
</feature>
<dbReference type="AlphaFoldDB" id="A0A7S3PZ99"/>
<keyword evidence="1" id="KW-0472">Membrane</keyword>
<dbReference type="PANTHER" id="PTHR31303">
    <property type="entry name" value="CTP-DEPENDENT DIACYLGLYCEROL KINASE 1"/>
    <property type="match status" value="1"/>
</dbReference>
<feature type="transmembrane region" description="Helical" evidence="1">
    <location>
        <begin position="29"/>
        <end position="47"/>
    </location>
</feature>
<sequence>MSNNGVVSPSTLDGIPDQKMTGNLSNSQLLIIMTLAPAIVIFLQIIISSNSKIDAASSSTSSSLHYRRRIQHVLTGLIFYTLSFYLPFVVASLLLIICTGAFYALHFFRSKSNAIQNVYMKFFGPLLRDHEKCVFTLPGAFWFLFGTMVTVIIFPMDIARTSILCLSFGDPIAAIIGINVGGPGIVISTKRKSSGKTLSGSFACFCICYLVSYKCMGGSDLRLWLLTGYTAAMMEAIASYISVDDNVLIPVGTGAAIWLWCRCINS</sequence>
<dbReference type="PANTHER" id="PTHR31303:SF1">
    <property type="entry name" value="CTP-DEPENDENT DIACYLGLYCEROL KINASE 1"/>
    <property type="match status" value="1"/>
</dbReference>
<dbReference type="GO" id="GO:0006654">
    <property type="term" value="P:phosphatidic acid biosynthetic process"/>
    <property type="evidence" value="ECO:0007669"/>
    <property type="project" value="TreeGrafter"/>
</dbReference>
<organism evidence="2">
    <name type="scientific">Chaetoceros debilis</name>
    <dbReference type="NCBI Taxonomy" id="122233"/>
    <lineage>
        <taxon>Eukaryota</taxon>
        <taxon>Sar</taxon>
        <taxon>Stramenopiles</taxon>
        <taxon>Ochrophyta</taxon>
        <taxon>Bacillariophyta</taxon>
        <taxon>Coscinodiscophyceae</taxon>
        <taxon>Chaetocerotophycidae</taxon>
        <taxon>Chaetocerotales</taxon>
        <taxon>Chaetocerotaceae</taxon>
        <taxon>Chaetoceros</taxon>
    </lineage>
</organism>
<dbReference type="GO" id="GO:0005789">
    <property type="term" value="C:endoplasmic reticulum membrane"/>
    <property type="evidence" value="ECO:0007669"/>
    <property type="project" value="TreeGrafter"/>
</dbReference>
<proteinExistence type="predicted"/>
<evidence type="ECO:0008006" key="3">
    <source>
        <dbReference type="Google" id="ProtNLM"/>
    </source>
</evidence>
<feature type="transmembrane region" description="Helical" evidence="1">
    <location>
        <begin position="223"/>
        <end position="241"/>
    </location>
</feature>
<feature type="transmembrane region" description="Helical" evidence="1">
    <location>
        <begin position="163"/>
        <end position="186"/>
    </location>
</feature>
<feature type="transmembrane region" description="Helical" evidence="1">
    <location>
        <begin position="77"/>
        <end position="105"/>
    </location>
</feature>
<accession>A0A7S3PZ99</accession>
<dbReference type="GO" id="GO:0004143">
    <property type="term" value="F:ATP-dependent diacylglycerol kinase activity"/>
    <property type="evidence" value="ECO:0007669"/>
    <property type="project" value="InterPro"/>
</dbReference>
<keyword evidence="1" id="KW-0812">Transmembrane</keyword>
<protein>
    <recommendedName>
        <fullName evidence="3">Dolichol kinase</fullName>
    </recommendedName>
</protein>
<dbReference type="InterPro" id="IPR037997">
    <property type="entry name" value="Dgk1-like"/>
</dbReference>
<gene>
    <name evidence="2" type="ORF">CDEB00056_LOCUS5324</name>
</gene>
<evidence type="ECO:0000256" key="1">
    <source>
        <dbReference type="SAM" id="Phobius"/>
    </source>
</evidence>
<feature type="transmembrane region" description="Helical" evidence="1">
    <location>
        <begin position="247"/>
        <end position="265"/>
    </location>
</feature>
<name>A0A7S3PZ99_9STRA</name>